<dbReference type="PROSITE" id="PS51022">
    <property type="entry name" value="L27"/>
    <property type="match status" value="1"/>
</dbReference>
<accession>A0A1W4WZU9</accession>
<evidence type="ECO:0000256" key="3">
    <source>
        <dbReference type="ARBA" id="ARBA00022737"/>
    </source>
</evidence>
<dbReference type="CDD" id="cd06667">
    <property type="entry name" value="PDZ2_MUPP1-like"/>
    <property type="match status" value="1"/>
</dbReference>
<dbReference type="InterPro" id="IPR004172">
    <property type="entry name" value="L27_dom"/>
</dbReference>
<keyword evidence="4" id="KW-0472">Membrane</keyword>
<gene>
    <name evidence="8" type="primary">LOC108737601</name>
</gene>
<dbReference type="PANTHER" id="PTHR19964">
    <property type="entry name" value="MULTIPLE PDZ DOMAIN PROTEIN"/>
    <property type="match status" value="1"/>
</dbReference>
<keyword evidence="2" id="KW-0597">Phosphoprotein</keyword>
<dbReference type="CDD" id="cd06669">
    <property type="entry name" value="PDZ5_MUPP1-like"/>
    <property type="match status" value="1"/>
</dbReference>
<dbReference type="RefSeq" id="XP_018326042.1">
    <property type="nucleotide sequence ID" value="XM_018470540.2"/>
</dbReference>
<dbReference type="AlphaFoldDB" id="A0A1W4WZU9"/>
<dbReference type="GeneID" id="108737601"/>
<dbReference type="InParanoid" id="A0A1W4WZU9"/>
<comment type="subcellular location">
    <subcellularLocation>
        <location evidence="1">Membrane</location>
    </subcellularLocation>
</comment>
<dbReference type="InterPro" id="IPR001478">
    <property type="entry name" value="PDZ"/>
</dbReference>
<dbReference type="PROSITE" id="PS50106">
    <property type="entry name" value="PDZ"/>
    <property type="match status" value="4"/>
</dbReference>
<dbReference type="CDD" id="cd06668">
    <property type="entry name" value="PDZ4_MUPP1-like"/>
    <property type="match status" value="1"/>
</dbReference>
<keyword evidence="7" id="KW-1185">Reference proteome</keyword>
<dbReference type="FunFam" id="2.30.42.10:FF:000070">
    <property type="entry name" value="Multiple PDZ domain protein"/>
    <property type="match status" value="1"/>
</dbReference>
<dbReference type="Proteomes" id="UP000192223">
    <property type="component" value="Unplaced"/>
</dbReference>
<evidence type="ECO:0000256" key="4">
    <source>
        <dbReference type="ARBA" id="ARBA00023136"/>
    </source>
</evidence>
<feature type="domain" description="PDZ" evidence="5">
    <location>
        <begin position="701"/>
        <end position="779"/>
    </location>
</feature>
<name>A0A1W4WZU9_AGRPL</name>
<feature type="domain" description="PDZ" evidence="5">
    <location>
        <begin position="529"/>
        <end position="619"/>
    </location>
</feature>
<dbReference type="GO" id="GO:0030054">
    <property type="term" value="C:cell junction"/>
    <property type="evidence" value="ECO:0007669"/>
    <property type="project" value="UniProtKB-ARBA"/>
</dbReference>
<evidence type="ECO:0000313" key="8">
    <source>
        <dbReference type="RefSeq" id="XP_018326042.1"/>
    </source>
</evidence>
<dbReference type="Pfam" id="PF00595">
    <property type="entry name" value="PDZ"/>
    <property type="match status" value="4"/>
</dbReference>
<evidence type="ECO:0000313" key="7">
    <source>
        <dbReference type="Proteomes" id="UP000192223"/>
    </source>
</evidence>
<dbReference type="SMART" id="SM00228">
    <property type="entry name" value="PDZ"/>
    <property type="match status" value="4"/>
</dbReference>
<dbReference type="PANTHER" id="PTHR19964:SF92">
    <property type="entry name" value="PATJ HOMOLOG"/>
    <property type="match status" value="1"/>
</dbReference>
<dbReference type="STRING" id="224129.A0A1W4WZU9"/>
<dbReference type="CTD" id="10207"/>
<dbReference type="FunCoup" id="A0A1W4WZU9">
    <property type="interactions" value="88"/>
</dbReference>
<dbReference type="OrthoDB" id="6022242at2759"/>
<dbReference type="InterPro" id="IPR036034">
    <property type="entry name" value="PDZ_sf"/>
</dbReference>
<protein>
    <submittedName>
        <fullName evidence="8">Patj homolog</fullName>
    </submittedName>
</protein>
<evidence type="ECO:0000259" key="6">
    <source>
        <dbReference type="PROSITE" id="PS51022"/>
    </source>
</evidence>
<dbReference type="Gene3D" id="2.30.42.10">
    <property type="match status" value="4"/>
</dbReference>
<feature type="domain" description="PDZ" evidence="5">
    <location>
        <begin position="189"/>
        <end position="269"/>
    </location>
</feature>
<dbReference type="KEGG" id="apln:108737601"/>
<evidence type="ECO:0000259" key="5">
    <source>
        <dbReference type="PROSITE" id="PS50106"/>
    </source>
</evidence>
<dbReference type="InterPro" id="IPR051342">
    <property type="entry name" value="PDZ_scaffold"/>
</dbReference>
<organism evidence="7 8">
    <name type="scientific">Agrilus planipennis</name>
    <name type="common">Emerald ash borer</name>
    <name type="synonym">Agrilus marcopoli</name>
    <dbReference type="NCBI Taxonomy" id="224129"/>
    <lineage>
        <taxon>Eukaryota</taxon>
        <taxon>Metazoa</taxon>
        <taxon>Ecdysozoa</taxon>
        <taxon>Arthropoda</taxon>
        <taxon>Hexapoda</taxon>
        <taxon>Insecta</taxon>
        <taxon>Pterygota</taxon>
        <taxon>Neoptera</taxon>
        <taxon>Endopterygota</taxon>
        <taxon>Coleoptera</taxon>
        <taxon>Polyphaga</taxon>
        <taxon>Elateriformia</taxon>
        <taxon>Buprestoidea</taxon>
        <taxon>Buprestidae</taxon>
        <taxon>Agrilinae</taxon>
        <taxon>Agrilus</taxon>
    </lineage>
</organism>
<dbReference type="Gene3D" id="1.10.287.650">
    <property type="entry name" value="L27 domain"/>
    <property type="match status" value="1"/>
</dbReference>
<dbReference type="SUPFAM" id="SSF50156">
    <property type="entry name" value="PDZ domain-like"/>
    <property type="match status" value="4"/>
</dbReference>
<feature type="domain" description="L27" evidence="6">
    <location>
        <begin position="3"/>
        <end position="67"/>
    </location>
</feature>
<dbReference type="FunFam" id="2.30.42.10:FF:000125">
    <property type="entry name" value="PATJ, crumbs cell polarity complex component"/>
    <property type="match status" value="1"/>
</dbReference>
<sequence>MHLNADISSALQLLEDIKLTINELDDLKLQGNANREINVLVSVLENPIFRSVVTIQDSLYELNQQLGQHPSILPVDFDITLTGELALNVPPVELFDPGYAEDYHHPHDFDEQRVPSAPVSPGSPQLHAFNEDNVLLRTAKSLTPDFLSTKNSHGPDEEENIYRSPSAISDTSKAGSDAILNSEWAQVEAIDLINDGTGLGFGIVGVRTMGVVVKTILPGGVADRDGRLQSGDHILQIGDVNLHEMGSEQVATVLRQSGTHVRLVVARPAEFSLSSDYKYLSSSAPLVPTRLLNDPNELDQYLIQHKYSPIFKNNIIEANTINNSNISPTNSALGSTPGTLSSLNIEAKVPEMEKFTVELRKDHNGLGITIAGYVCEKEELSGIFIKSISKGSAADLSKKIQVNDRIVEVDGRSLQGYTNLQAVEVLRSCGSEVKLCLERYLHGPKFEQLQQAIAATTFCNSNQNQRISGKREISTSGMKQDLLKPIETRNEFVNLAQTSQEPVELTPTEAEAIKKKWKEIIGQNFEIVIAQLTKFGERGGLGISLEGTVDVEDGQEVRPHHYIRSILPEGPVGKNGKLRSGDELLEVNGHRLLGMNHHEVVSILKELPIHVRMVCGRPNNGDKNNFKILQDSPFCQRGNALGGSLQNLFPASDRLVKAKSDGSLTTSIGVSGTSEGTLSKMKSRSLEPLTGLAMWSSEPQVIELVKGERGLGFSILDYQDPIDPNDTVIVIRSLVPGGVAQMDGRLIPGDRLLFVNDTILENASLDQAVQALKGAPKGIVRIGVAKPLPVLDSLPHNA</sequence>
<feature type="domain" description="PDZ" evidence="5">
    <location>
        <begin position="356"/>
        <end position="441"/>
    </location>
</feature>
<dbReference type="SMART" id="SM00569">
    <property type="entry name" value="L27"/>
    <property type="match status" value="1"/>
</dbReference>
<evidence type="ECO:0000256" key="2">
    <source>
        <dbReference type="ARBA" id="ARBA00022553"/>
    </source>
</evidence>
<keyword evidence="3" id="KW-0677">Repeat</keyword>
<dbReference type="CDD" id="cd06791">
    <property type="entry name" value="PDZ3_MUPP1-like"/>
    <property type="match status" value="1"/>
</dbReference>
<reference evidence="8" key="1">
    <citation type="submission" date="2025-08" db="UniProtKB">
        <authorList>
            <consortium name="RefSeq"/>
        </authorList>
    </citation>
    <scope>IDENTIFICATION</scope>
    <source>
        <tissue evidence="8">Entire body</tissue>
    </source>
</reference>
<evidence type="ECO:0000256" key="1">
    <source>
        <dbReference type="ARBA" id="ARBA00004370"/>
    </source>
</evidence>
<proteinExistence type="predicted"/>
<dbReference type="GO" id="GO:0016020">
    <property type="term" value="C:membrane"/>
    <property type="evidence" value="ECO:0007669"/>
    <property type="project" value="UniProtKB-SubCell"/>
</dbReference>